<dbReference type="SUPFAM" id="SSF49998">
    <property type="entry name" value="Amine oxidase catalytic domain"/>
    <property type="match status" value="1"/>
</dbReference>
<dbReference type="InterPro" id="IPR000269">
    <property type="entry name" value="Cu_amine_oxidase"/>
</dbReference>
<comment type="caution">
    <text evidence="3">The sequence shown here is derived from an EMBL/GenBank/DDBJ whole genome shotgun (WGS) entry which is preliminary data.</text>
</comment>
<sequence>MAFETLQAPWSPENKIHRMKKVRKVLDTENKAAFHLHDDMPRYIYFASNCTNKWGHEHGYRIQTVSFSGDHLPESDPMEPGLSWGRYKLAVTKRKENEPFSTTIYNQVDPWNPPVAFADFINNESIVNEDLVAWINAGFLHIPHSEDIPNTATLGNEVGFFLRPYNYFDDDPSMYDTLIGNHMAFENLQAPWSPVHKIHQMKMVRKVLDTEKKAAFHLHDTFIL</sequence>
<feature type="domain" description="Copper amine oxidase catalytic" evidence="2">
    <location>
        <begin position="11"/>
        <end position="174"/>
    </location>
</feature>
<reference evidence="3 4" key="1">
    <citation type="journal article" date="2013" name="Proc. Natl. Acad. Sci. U.S.A.">
        <title>The king cobra genome reveals dynamic gene evolution and adaptation in the snake venom system.</title>
        <authorList>
            <person name="Vonk F.J."/>
            <person name="Casewell N.R."/>
            <person name="Henkel C.V."/>
            <person name="Heimberg A.M."/>
            <person name="Jansen H.J."/>
            <person name="McCleary R.J."/>
            <person name="Kerkkamp H.M."/>
            <person name="Vos R.A."/>
            <person name="Guerreiro I."/>
            <person name="Calvete J.J."/>
            <person name="Wuster W."/>
            <person name="Woods A.E."/>
            <person name="Logan J.M."/>
            <person name="Harrison R.A."/>
            <person name="Castoe T.A."/>
            <person name="de Koning A.P."/>
            <person name="Pollock D.D."/>
            <person name="Yandell M."/>
            <person name="Calderon D."/>
            <person name="Renjifo C."/>
            <person name="Currier R.B."/>
            <person name="Salgado D."/>
            <person name="Pla D."/>
            <person name="Sanz L."/>
            <person name="Hyder A.S."/>
            <person name="Ribeiro J.M."/>
            <person name="Arntzen J.W."/>
            <person name="van den Thillart G.E."/>
            <person name="Boetzer M."/>
            <person name="Pirovano W."/>
            <person name="Dirks R.P."/>
            <person name="Spaink H.P."/>
            <person name="Duboule D."/>
            <person name="McGlinn E."/>
            <person name="Kini R.M."/>
            <person name="Richardson M.K."/>
        </authorList>
    </citation>
    <scope>NUCLEOTIDE SEQUENCE</scope>
    <source>
        <tissue evidence="3">Blood</tissue>
    </source>
</reference>
<comment type="PTM">
    <text evidence="1">Topaquinone (TPQ) is generated by copper-dependent autoxidation of a specific tyrosyl residue.</text>
</comment>
<keyword evidence="1" id="KW-0560">Oxidoreductase</keyword>
<dbReference type="Pfam" id="PF01179">
    <property type="entry name" value="Cu_amine_oxid"/>
    <property type="match status" value="1"/>
</dbReference>
<protein>
    <recommendedName>
        <fullName evidence="1">Amine oxidase</fullName>
        <ecNumber evidence="1">1.4.3.-</ecNumber>
    </recommendedName>
</protein>
<dbReference type="OrthoDB" id="9043918at2759"/>
<accession>V8NAL1</accession>
<dbReference type="AlphaFoldDB" id="V8NAL1"/>
<keyword evidence="1" id="KW-0186">Copper</keyword>
<dbReference type="PANTHER" id="PTHR10638:SF4">
    <property type="entry name" value="RETINA-SPECIFIC COPPER AMINE OXIDASE"/>
    <property type="match status" value="1"/>
</dbReference>
<dbReference type="GO" id="GO:0005886">
    <property type="term" value="C:plasma membrane"/>
    <property type="evidence" value="ECO:0007669"/>
    <property type="project" value="TreeGrafter"/>
</dbReference>
<evidence type="ECO:0000313" key="4">
    <source>
        <dbReference type="Proteomes" id="UP000018936"/>
    </source>
</evidence>
<comment type="cofactor">
    <cofactor evidence="1">
        <name>Cu cation</name>
        <dbReference type="ChEBI" id="CHEBI:23378"/>
    </cofactor>
    <text evidence="1">Contains 1 topaquinone per subunit.</text>
</comment>
<evidence type="ECO:0000313" key="3">
    <source>
        <dbReference type="EMBL" id="ETE58597.1"/>
    </source>
</evidence>
<name>V8NAL1_OPHHA</name>
<dbReference type="GO" id="GO:0005507">
    <property type="term" value="F:copper ion binding"/>
    <property type="evidence" value="ECO:0007669"/>
    <property type="project" value="InterPro"/>
</dbReference>
<dbReference type="Gene3D" id="2.70.98.20">
    <property type="entry name" value="Copper amine oxidase, catalytic domain"/>
    <property type="match status" value="1"/>
</dbReference>
<keyword evidence="1" id="KW-0479">Metal-binding</keyword>
<evidence type="ECO:0000259" key="2">
    <source>
        <dbReference type="Pfam" id="PF01179"/>
    </source>
</evidence>
<dbReference type="PANTHER" id="PTHR10638">
    <property type="entry name" value="COPPER AMINE OXIDASE"/>
    <property type="match status" value="1"/>
</dbReference>
<keyword evidence="1" id="KW-0801">TPQ</keyword>
<feature type="non-terminal residue" evidence="3">
    <location>
        <position position="224"/>
    </location>
</feature>
<dbReference type="EC" id="1.4.3.-" evidence="1"/>
<dbReference type="GO" id="GO:0048038">
    <property type="term" value="F:quinone binding"/>
    <property type="evidence" value="ECO:0007669"/>
    <property type="project" value="InterPro"/>
</dbReference>
<dbReference type="InterPro" id="IPR015798">
    <property type="entry name" value="Cu_amine_oxidase_C"/>
</dbReference>
<dbReference type="GO" id="GO:0009308">
    <property type="term" value="P:amine metabolic process"/>
    <property type="evidence" value="ECO:0007669"/>
    <property type="project" value="UniProtKB-UniRule"/>
</dbReference>
<comment type="similarity">
    <text evidence="1">Belongs to the copper/topaquinone oxidase family.</text>
</comment>
<dbReference type="Proteomes" id="UP000018936">
    <property type="component" value="Unassembled WGS sequence"/>
</dbReference>
<proteinExistence type="inferred from homology"/>
<keyword evidence="4" id="KW-1185">Reference proteome</keyword>
<dbReference type="GO" id="GO:0008131">
    <property type="term" value="F:primary methylamine oxidase activity"/>
    <property type="evidence" value="ECO:0007669"/>
    <property type="project" value="InterPro"/>
</dbReference>
<dbReference type="InterPro" id="IPR036460">
    <property type="entry name" value="Cu_amine_oxidase_C_sf"/>
</dbReference>
<dbReference type="EMBL" id="AZIM01006532">
    <property type="protein sequence ID" value="ETE58597.1"/>
    <property type="molecule type" value="Genomic_DNA"/>
</dbReference>
<organism evidence="3 4">
    <name type="scientific">Ophiophagus hannah</name>
    <name type="common">King cobra</name>
    <name type="synonym">Naja hannah</name>
    <dbReference type="NCBI Taxonomy" id="8665"/>
    <lineage>
        <taxon>Eukaryota</taxon>
        <taxon>Metazoa</taxon>
        <taxon>Chordata</taxon>
        <taxon>Craniata</taxon>
        <taxon>Vertebrata</taxon>
        <taxon>Euteleostomi</taxon>
        <taxon>Lepidosauria</taxon>
        <taxon>Squamata</taxon>
        <taxon>Bifurcata</taxon>
        <taxon>Unidentata</taxon>
        <taxon>Episquamata</taxon>
        <taxon>Toxicofera</taxon>
        <taxon>Serpentes</taxon>
        <taxon>Colubroidea</taxon>
        <taxon>Elapidae</taxon>
        <taxon>Elapinae</taxon>
        <taxon>Ophiophagus</taxon>
    </lineage>
</organism>
<gene>
    <name evidence="3" type="ORF">L345_15681</name>
</gene>
<evidence type="ECO:0000256" key="1">
    <source>
        <dbReference type="RuleBase" id="RU000672"/>
    </source>
</evidence>